<evidence type="ECO:0000313" key="1">
    <source>
        <dbReference type="EMBL" id="KAG8596859.1"/>
    </source>
</evidence>
<keyword evidence="2" id="KW-1185">Reference proteome</keyword>
<reference evidence="1" key="1">
    <citation type="thesis" date="2020" institute="ProQuest LLC" country="789 East Eisenhower Parkway, Ann Arbor, MI, USA">
        <title>Comparative Genomics and Chromosome Evolution.</title>
        <authorList>
            <person name="Mudd A.B."/>
        </authorList>
    </citation>
    <scope>NUCLEOTIDE SEQUENCE</scope>
    <source>
        <strain evidence="1">237g6f4</strain>
        <tissue evidence="1">Blood</tissue>
    </source>
</reference>
<dbReference type="AlphaFoldDB" id="A0AAV7DH79"/>
<dbReference type="EMBL" id="WNYA01000001">
    <property type="protein sequence ID" value="KAG8596859.1"/>
    <property type="molecule type" value="Genomic_DNA"/>
</dbReference>
<gene>
    <name evidence="1" type="ORF">GDO81_002072</name>
</gene>
<protein>
    <submittedName>
        <fullName evidence="1">Uncharacterized protein</fullName>
    </submittedName>
</protein>
<evidence type="ECO:0000313" key="2">
    <source>
        <dbReference type="Proteomes" id="UP000824782"/>
    </source>
</evidence>
<comment type="caution">
    <text evidence="1">The sequence shown here is derived from an EMBL/GenBank/DDBJ whole genome shotgun (WGS) entry which is preliminary data.</text>
</comment>
<accession>A0AAV7DH79</accession>
<proteinExistence type="predicted"/>
<sequence>MKRPLLWEATKRPFQKRELLHLDKYISRRVGQFNVYEPADSSDLKVTSIIFTDGLHIYASRLSEYLLQTLKLVISFNKNMFKARH</sequence>
<dbReference type="Proteomes" id="UP000824782">
    <property type="component" value="Unassembled WGS sequence"/>
</dbReference>
<organism evidence="1 2">
    <name type="scientific">Engystomops pustulosus</name>
    <name type="common">Tungara frog</name>
    <name type="synonym">Physalaemus pustulosus</name>
    <dbReference type="NCBI Taxonomy" id="76066"/>
    <lineage>
        <taxon>Eukaryota</taxon>
        <taxon>Metazoa</taxon>
        <taxon>Chordata</taxon>
        <taxon>Craniata</taxon>
        <taxon>Vertebrata</taxon>
        <taxon>Euteleostomi</taxon>
        <taxon>Amphibia</taxon>
        <taxon>Batrachia</taxon>
        <taxon>Anura</taxon>
        <taxon>Neobatrachia</taxon>
        <taxon>Hyloidea</taxon>
        <taxon>Leptodactylidae</taxon>
        <taxon>Leiuperinae</taxon>
        <taxon>Engystomops</taxon>
    </lineage>
</organism>
<name>A0AAV7DH79_ENGPU</name>